<dbReference type="AlphaFoldDB" id="A0A1M7THB5"/>
<proteinExistence type="predicted"/>
<gene>
    <name evidence="2" type="ORF">SAMN02745728_02000</name>
</gene>
<dbReference type="RefSeq" id="WP_072697681.1">
    <property type="nucleotide sequence ID" value="NZ_FRDI01000012.1"/>
</dbReference>
<protein>
    <recommendedName>
        <fullName evidence="4">Tetratricopeptide repeat-containing protein</fullName>
    </recommendedName>
</protein>
<evidence type="ECO:0000313" key="2">
    <source>
        <dbReference type="EMBL" id="SHN70117.1"/>
    </source>
</evidence>
<reference evidence="2 3" key="1">
    <citation type="submission" date="2016-12" db="EMBL/GenBank/DDBJ databases">
        <authorList>
            <person name="Song W.-J."/>
            <person name="Kurnit D.M."/>
        </authorList>
    </citation>
    <scope>NUCLEOTIDE SEQUENCE [LARGE SCALE GENOMIC DNA]</scope>
    <source>
        <strain evidence="2 3">DSM 11393</strain>
    </source>
</reference>
<dbReference type="EMBL" id="FRDI01000012">
    <property type="protein sequence ID" value="SHN70117.1"/>
    <property type="molecule type" value="Genomic_DNA"/>
</dbReference>
<evidence type="ECO:0000313" key="3">
    <source>
        <dbReference type="Proteomes" id="UP000186469"/>
    </source>
</evidence>
<feature type="region of interest" description="Disordered" evidence="1">
    <location>
        <begin position="215"/>
        <end position="249"/>
    </location>
</feature>
<dbReference type="Proteomes" id="UP000186469">
    <property type="component" value="Unassembled WGS sequence"/>
</dbReference>
<keyword evidence="3" id="KW-1185">Reference proteome</keyword>
<evidence type="ECO:0000256" key="1">
    <source>
        <dbReference type="SAM" id="MobiDB-lite"/>
    </source>
</evidence>
<dbReference type="SUPFAM" id="SSF48452">
    <property type="entry name" value="TPR-like"/>
    <property type="match status" value="1"/>
</dbReference>
<name>A0A1M7THB5_9BACT</name>
<evidence type="ECO:0008006" key="4">
    <source>
        <dbReference type="Google" id="ProtNLM"/>
    </source>
</evidence>
<dbReference type="InterPro" id="IPR011990">
    <property type="entry name" value="TPR-like_helical_dom_sf"/>
</dbReference>
<accession>A0A1M7THB5</accession>
<organism evidence="2 3">
    <name type="scientific">Desulfovibrio litoralis DSM 11393</name>
    <dbReference type="NCBI Taxonomy" id="1121455"/>
    <lineage>
        <taxon>Bacteria</taxon>
        <taxon>Pseudomonadati</taxon>
        <taxon>Thermodesulfobacteriota</taxon>
        <taxon>Desulfovibrionia</taxon>
        <taxon>Desulfovibrionales</taxon>
        <taxon>Desulfovibrionaceae</taxon>
        <taxon>Desulfovibrio</taxon>
    </lineage>
</organism>
<dbReference type="STRING" id="1121455.SAMN02745728_02000"/>
<dbReference type="OrthoDB" id="5471982at2"/>
<sequence>MNQKIEWYREVLEIEPNSKVFFPLARILASDQQIDEAINTLLSGLSRHPYFIEARLLLVELLFAQNRHDSLWKEVDKVSELLGGYPLFWKAWAERLSLSENSKDAALAVTFVAAFLQKMPISWSDVIENGLMACFSKNGLTAPIRENLQSTQEKVGLEKIEVETPKKTKPHNPPVISGVHVRIEPVIKKEQVSTVETPPEPRNFSLDDIEAELANEAPEESDVENLPTFDASKIENAEPTETPDFQSDDDAEFETNELDLDDSCDACADDVEIESSESSLEPGLAEDDELEEVYSLRTRSMASILAEQGDFLGAREIYLELMSVAGNEAELVELKGLVEEMQKAHEAQLQGLSAKGLQNVNPEQQVTMNEHVFDKLKKLVDRLEVRAKN</sequence>
<dbReference type="Gene3D" id="1.25.40.10">
    <property type="entry name" value="Tetratricopeptide repeat domain"/>
    <property type="match status" value="1"/>
</dbReference>